<dbReference type="AlphaFoldDB" id="A0A8T2ZBK4"/>
<evidence type="ECO:0000313" key="1">
    <source>
        <dbReference type="EMBL" id="KAH8514994.1"/>
    </source>
</evidence>
<keyword evidence="2" id="KW-1185">Reference proteome</keyword>
<protein>
    <submittedName>
        <fullName evidence="1">Uncharacterized protein</fullName>
    </submittedName>
</protein>
<evidence type="ECO:0000313" key="2">
    <source>
        <dbReference type="Proteomes" id="UP000807159"/>
    </source>
</evidence>
<dbReference type="Proteomes" id="UP000807159">
    <property type="component" value="Chromosome 2"/>
</dbReference>
<accession>A0A8T2ZBK4</accession>
<dbReference type="EMBL" id="JACEGQ020000002">
    <property type="protein sequence ID" value="KAH8514994.1"/>
    <property type="molecule type" value="Genomic_DNA"/>
</dbReference>
<comment type="caution">
    <text evidence="1">The sequence shown here is derived from an EMBL/GenBank/DDBJ whole genome shotgun (WGS) entry which is preliminary data.</text>
</comment>
<reference evidence="1" key="1">
    <citation type="journal article" date="2021" name="J. Hered.">
        <title>Genome Assembly of Salicaceae Populus deltoides (Eastern Cottonwood) I-69 Based on Nanopore Sequencing and Hi-C Technologies.</title>
        <authorList>
            <person name="Bai S."/>
            <person name="Wu H."/>
            <person name="Zhang J."/>
            <person name="Pan Z."/>
            <person name="Zhao W."/>
            <person name="Li Z."/>
            <person name="Tong C."/>
        </authorList>
    </citation>
    <scope>NUCLEOTIDE SEQUENCE</scope>
    <source>
        <tissue evidence="1">Leaf</tissue>
    </source>
</reference>
<gene>
    <name evidence="1" type="ORF">H0E87_003732</name>
</gene>
<organism evidence="1 2">
    <name type="scientific">Populus deltoides</name>
    <name type="common">Eastern poplar</name>
    <name type="synonym">Eastern cottonwood</name>
    <dbReference type="NCBI Taxonomy" id="3696"/>
    <lineage>
        <taxon>Eukaryota</taxon>
        <taxon>Viridiplantae</taxon>
        <taxon>Streptophyta</taxon>
        <taxon>Embryophyta</taxon>
        <taxon>Tracheophyta</taxon>
        <taxon>Spermatophyta</taxon>
        <taxon>Magnoliopsida</taxon>
        <taxon>eudicotyledons</taxon>
        <taxon>Gunneridae</taxon>
        <taxon>Pentapetalae</taxon>
        <taxon>rosids</taxon>
        <taxon>fabids</taxon>
        <taxon>Malpighiales</taxon>
        <taxon>Salicaceae</taxon>
        <taxon>Saliceae</taxon>
        <taxon>Populus</taxon>
    </lineage>
</organism>
<name>A0A8T2ZBK4_POPDE</name>
<proteinExistence type="predicted"/>
<sequence length="106" mass="11540">MGTRAGSQGEAPLAFTNSQLESLCFSSHDDGVLTMKVDGWKSSRCNLGLGQASKGTVLLALLMTRHAALIFHLIRQDIPKSLQVVALVRYTKFPNSMAGIKRRARP</sequence>